<feature type="transmembrane region" description="Helical" evidence="7">
    <location>
        <begin position="90"/>
        <end position="109"/>
    </location>
</feature>
<evidence type="ECO:0000256" key="1">
    <source>
        <dbReference type="ARBA" id="ARBA00004651"/>
    </source>
</evidence>
<evidence type="ECO:0000256" key="5">
    <source>
        <dbReference type="ARBA" id="ARBA00022989"/>
    </source>
</evidence>
<comment type="caution">
    <text evidence="9">The sequence shown here is derived from an EMBL/GenBank/DDBJ whole genome shotgun (WGS) entry which is preliminary data.</text>
</comment>
<feature type="transmembrane region" description="Helical" evidence="7">
    <location>
        <begin position="383"/>
        <end position="404"/>
    </location>
</feature>
<feature type="transmembrane region" description="Helical" evidence="7">
    <location>
        <begin position="129"/>
        <end position="148"/>
    </location>
</feature>
<evidence type="ECO:0000256" key="3">
    <source>
        <dbReference type="ARBA" id="ARBA00022475"/>
    </source>
</evidence>
<evidence type="ECO:0000259" key="8">
    <source>
        <dbReference type="PROSITE" id="PS50850"/>
    </source>
</evidence>
<keyword evidence="10" id="KW-1185">Reference proteome</keyword>
<gene>
    <name evidence="9" type="ORF">BC739_001392</name>
</gene>
<dbReference type="PANTHER" id="PTHR42718">
    <property type="entry name" value="MAJOR FACILITATOR SUPERFAMILY MULTIDRUG TRANSPORTER MFSC"/>
    <property type="match status" value="1"/>
</dbReference>
<keyword evidence="2" id="KW-0813">Transport</keyword>
<dbReference type="Pfam" id="PF07690">
    <property type="entry name" value="MFS_1"/>
    <property type="match status" value="2"/>
</dbReference>
<protein>
    <submittedName>
        <fullName evidence="9">MFS family permease</fullName>
    </submittedName>
</protein>
<dbReference type="Gene3D" id="1.20.1720.10">
    <property type="entry name" value="Multidrug resistance protein D"/>
    <property type="match status" value="1"/>
</dbReference>
<feature type="transmembrane region" description="Helical" evidence="7">
    <location>
        <begin position="252"/>
        <end position="269"/>
    </location>
</feature>
<evidence type="ECO:0000256" key="4">
    <source>
        <dbReference type="ARBA" id="ARBA00022692"/>
    </source>
</evidence>
<dbReference type="PROSITE" id="PS50850">
    <property type="entry name" value="MFS"/>
    <property type="match status" value="1"/>
</dbReference>
<keyword evidence="4 7" id="KW-0812">Transmembrane</keyword>
<sequence>MRTLRRLEPPHRQRRHADSLHVLPVVGNPVAVRREPHHPLRAMWLPCRGVNLVAHVPVGTRRSAPAQWAGREPGPEARGTLMAGAGTSSALRAVLVPLALAQFLCTFAGSNMNVMINDISADLGTTVQGVQVTITIFLLVMAALMIPGGTVTDRYGRKRCFMAGLAVYGVGAVLSAVSPGLGVLILGNSILEGLGTAMLIPPVYILATLLFTELTTRARAFGAIMAMGGIGAAAGPLIGGLITAMLSWRAAFVFQALVALLIILLGRRIKDPLPPDPTHPFDLGGAVLSAVGLFLLVTGILAADNNIVLMLALLALGVLVLLWFFRWIHAKDKAGGEPLVSPSVFGNRTSNLGLATQNIQWLLLMGTSFTVAAYLQVVRGYTAIQTGVIFTAATLGLLVSSLAAERLAKRRAQRTLIVVGFVLTIVGIGVLLAMVGASPNPWAFAPGLLLIGLGLGVMLTPSVNVVQSSFGEQQQGEISGLSRSVSNLGSALGTAIAGTILVADPTSRAYIAAMITLAAIGLAGLIAATFLPRGVAPTPRDSG</sequence>
<keyword evidence="3" id="KW-1003">Cell membrane</keyword>
<feature type="domain" description="Major facilitator superfamily (MFS) profile" evidence="8">
    <location>
        <begin position="94"/>
        <end position="536"/>
    </location>
</feature>
<feature type="transmembrane region" description="Helical" evidence="7">
    <location>
        <begin position="160"/>
        <end position="187"/>
    </location>
</feature>
<organism evidence="9 10">
    <name type="scientific">Kutzneria viridogrisea</name>
    <dbReference type="NCBI Taxonomy" id="47990"/>
    <lineage>
        <taxon>Bacteria</taxon>
        <taxon>Bacillati</taxon>
        <taxon>Actinomycetota</taxon>
        <taxon>Actinomycetes</taxon>
        <taxon>Pseudonocardiales</taxon>
        <taxon>Pseudonocardiaceae</taxon>
        <taxon>Kutzneria</taxon>
    </lineage>
</organism>
<dbReference type="Proteomes" id="UP000517916">
    <property type="component" value="Unassembled WGS sequence"/>
</dbReference>
<feature type="transmembrane region" description="Helical" evidence="7">
    <location>
        <begin position="307"/>
        <end position="325"/>
    </location>
</feature>
<dbReference type="InterPro" id="IPR011701">
    <property type="entry name" value="MFS"/>
</dbReference>
<keyword evidence="5 7" id="KW-1133">Transmembrane helix</keyword>
<feature type="transmembrane region" description="Helical" evidence="7">
    <location>
        <begin position="193"/>
        <end position="211"/>
    </location>
</feature>
<feature type="transmembrane region" description="Helical" evidence="7">
    <location>
        <begin position="443"/>
        <end position="463"/>
    </location>
</feature>
<proteinExistence type="predicted"/>
<dbReference type="SUPFAM" id="SSF103473">
    <property type="entry name" value="MFS general substrate transporter"/>
    <property type="match status" value="1"/>
</dbReference>
<dbReference type="InterPro" id="IPR020846">
    <property type="entry name" value="MFS_dom"/>
</dbReference>
<dbReference type="PRINTS" id="PR01036">
    <property type="entry name" value="TCRTETB"/>
</dbReference>
<name>A0ABR6BBK4_9PSEU</name>
<dbReference type="CDD" id="cd17321">
    <property type="entry name" value="MFS_MMR_MDR_like"/>
    <property type="match status" value="1"/>
</dbReference>
<evidence type="ECO:0000313" key="10">
    <source>
        <dbReference type="Proteomes" id="UP000517916"/>
    </source>
</evidence>
<keyword evidence="6 7" id="KW-0472">Membrane</keyword>
<feature type="transmembrane region" description="Helical" evidence="7">
    <location>
        <begin position="358"/>
        <end position="377"/>
    </location>
</feature>
<evidence type="ECO:0000256" key="2">
    <source>
        <dbReference type="ARBA" id="ARBA00022448"/>
    </source>
</evidence>
<feature type="transmembrane region" description="Helical" evidence="7">
    <location>
        <begin position="223"/>
        <end position="246"/>
    </location>
</feature>
<dbReference type="Gene3D" id="1.20.1250.20">
    <property type="entry name" value="MFS general substrate transporter like domains"/>
    <property type="match status" value="1"/>
</dbReference>
<reference evidence="9 10" key="1">
    <citation type="submission" date="2020-08" db="EMBL/GenBank/DDBJ databases">
        <title>Genomic Encyclopedia of Archaeal and Bacterial Type Strains, Phase II (KMG-II): from individual species to whole genera.</title>
        <authorList>
            <person name="Goeker M."/>
        </authorList>
    </citation>
    <scope>NUCLEOTIDE SEQUENCE [LARGE SCALE GENOMIC DNA]</scope>
    <source>
        <strain evidence="9 10">DSM 43850</strain>
    </source>
</reference>
<evidence type="ECO:0000256" key="7">
    <source>
        <dbReference type="SAM" id="Phobius"/>
    </source>
</evidence>
<evidence type="ECO:0000256" key="6">
    <source>
        <dbReference type="ARBA" id="ARBA00023136"/>
    </source>
</evidence>
<dbReference type="EMBL" id="JACJID010000001">
    <property type="protein sequence ID" value="MBA8924195.1"/>
    <property type="molecule type" value="Genomic_DNA"/>
</dbReference>
<dbReference type="RefSeq" id="WP_318295999.1">
    <property type="nucleotide sequence ID" value="NZ_BAAABQ010000079.1"/>
</dbReference>
<dbReference type="PANTHER" id="PTHR42718:SF46">
    <property type="entry name" value="BLR6921 PROTEIN"/>
    <property type="match status" value="1"/>
</dbReference>
<dbReference type="InterPro" id="IPR036259">
    <property type="entry name" value="MFS_trans_sf"/>
</dbReference>
<feature type="transmembrane region" description="Helical" evidence="7">
    <location>
        <begin position="509"/>
        <end position="531"/>
    </location>
</feature>
<accession>A0ABR6BBK4</accession>
<feature type="transmembrane region" description="Helical" evidence="7">
    <location>
        <begin position="416"/>
        <end position="437"/>
    </location>
</feature>
<evidence type="ECO:0000313" key="9">
    <source>
        <dbReference type="EMBL" id="MBA8924195.1"/>
    </source>
</evidence>
<comment type="subcellular location">
    <subcellularLocation>
        <location evidence="1">Cell membrane</location>
        <topology evidence="1">Multi-pass membrane protein</topology>
    </subcellularLocation>
</comment>
<feature type="transmembrane region" description="Helical" evidence="7">
    <location>
        <begin position="281"/>
        <end position="301"/>
    </location>
</feature>